<dbReference type="InterPro" id="IPR011009">
    <property type="entry name" value="Kinase-like_dom_sf"/>
</dbReference>
<organism evidence="8 9">
    <name type="scientific">Spinacia oleracea</name>
    <name type="common">Spinach</name>
    <dbReference type="NCBI Taxonomy" id="3562"/>
    <lineage>
        <taxon>Eukaryota</taxon>
        <taxon>Viridiplantae</taxon>
        <taxon>Streptophyta</taxon>
        <taxon>Embryophyta</taxon>
        <taxon>Tracheophyta</taxon>
        <taxon>Spermatophyta</taxon>
        <taxon>Magnoliopsida</taxon>
        <taxon>eudicotyledons</taxon>
        <taxon>Gunneridae</taxon>
        <taxon>Pentapetalae</taxon>
        <taxon>Caryophyllales</taxon>
        <taxon>Chenopodiaceae</taxon>
        <taxon>Chenopodioideae</taxon>
        <taxon>Anserineae</taxon>
        <taxon>Spinacia</taxon>
    </lineage>
</organism>
<dbReference type="Pfam" id="PF00069">
    <property type="entry name" value="Pkinase"/>
    <property type="match status" value="1"/>
</dbReference>
<dbReference type="InterPro" id="IPR050591">
    <property type="entry name" value="GSK-3"/>
</dbReference>
<keyword evidence="3" id="KW-0808">Transferase</keyword>
<keyword evidence="4" id="KW-0547">Nucleotide-binding</keyword>
<comment type="similarity">
    <text evidence="1">Belongs to the protein kinase superfamily. CMGC Ser/Thr protein kinase family. GSK-3 subfamily.</text>
</comment>
<keyword evidence="6" id="KW-0067">ATP-binding</keyword>
<protein>
    <submittedName>
        <fullName evidence="9">Uncharacterized protein isoform X1</fullName>
    </submittedName>
</protein>
<evidence type="ECO:0000256" key="6">
    <source>
        <dbReference type="ARBA" id="ARBA00022840"/>
    </source>
</evidence>
<evidence type="ECO:0000256" key="4">
    <source>
        <dbReference type="ARBA" id="ARBA00022741"/>
    </source>
</evidence>
<dbReference type="PANTHER" id="PTHR24057">
    <property type="entry name" value="GLYCOGEN SYNTHASE KINASE-3 ALPHA"/>
    <property type="match status" value="1"/>
</dbReference>
<evidence type="ECO:0000256" key="1">
    <source>
        <dbReference type="ARBA" id="ARBA00005527"/>
    </source>
</evidence>
<reference evidence="9" key="2">
    <citation type="submission" date="2025-08" db="UniProtKB">
        <authorList>
            <consortium name="RefSeq"/>
        </authorList>
    </citation>
    <scope>IDENTIFICATION</scope>
    <source>
        <tissue evidence="9">Leaf</tissue>
    </source>
</reference>
<dbReference type="Proteomes" id="UP000813463">
    <property type="component" value="Chromosome 6"/>
</dbReference>
<evidence type="ECO:0000313" key="8">
    <source>
        <dbReference type="Proteomes" id="UP000813463"/>
    </source>
</evidence>
<dbReference type="SUPFAM" id="SSF56112">
    <property type="entry name" value="Protein kinase-like (PK-like)"/>
    <property type="match status" value="1"/>
</dbReference>
<sequence>MSRKEELLNHFYRFQINSQKVKGEPNISYICSRYYRPPELIFGATEYSTAIEIWSRICVLAELLLAQPLFPGDSGVDQLVEIIKTCLPTVVPFHKGENPYPKKVRKGNVSSNLLNGAETVINMITDDSGGNGEKQDKTLTLTLLPKARLVSSPFWLRKSEYGCTYYG</sequence>
<reference evidence="8" key="1">
    <citation type="journal article" date="2021" name="Nat. Commun.">
        <title>Genomic analyses provide insights into spinach domestication and the genetic basis of agronomic traits.</title>
        <authorList>
            <person name="Cai X."/>
            <person name="Sun X."/>
            <person name="Xu C."/>
            <person name="Sun H."/>
            <person name="Wang X."/>
            <person name="Ge C."/>
            <person name="Zhang Z."/>
            <person name="Wang Q."/>
            <person name="Fei Z."/>
            <person name="Jiao C."/>
            <person name="Wang Q."/>
        </authorList>
    </citation>
    <scope>NUCLEOTIDE SEQUENCE [LARGE SCALE GENOMIC DNA]</scope>
    <source>
        <strain evidence="8">cv. Varoflay</strain>
    </source>
</reference>
<accession>A0ABM3QWR0</accession>
<evidence type="ECO:0000256" key="2">
    <source>
        <dbReference type="ARBA" id="ARBA00022527"/>
    </source>
</evidence>
<feature type="domain" description="Protein kinase" evidence="7">
    <location>
        <begin position="24"/>
        <end position="85"/>
    </location>
</feature>
<gene>
    <name evidence="9" type="primary">LOC130462855</name>
</gene>
<evidence type="ECO:0000256" key="3">
    <source>
        <dbReference type="ARBA" id="ARBA00022679"/>
    </source>
</evidence>
<proteinExistence type="inferred from homology"/>
<keyword evidence="8" id="KW-1185">Reference proteome</keyword>
<keyword evidence="2" id="KW-0723">Serine/threonine-protein kinase</keyword>
<keyword evidence="5" id="KW-0418">Kinase</keyword>
<dbReference type="GeneID" id="130462855"/>
<evidence type="ECO:0000256" key="5">
    <source>
        <dbReference type="ARBA" id="ARBA00022777"/>
    </source>
</evidence>
<dbReference type="RefSeq" id="XP_056687794.1">
    <property type="nucleotide sequence ID" value="XM_056831816.1"/>
</dbReference>
<evidence type="ECO:0000313" key="9">
    <source>
        <dbReference type="RefSeq" id="XP_056687794.1"/>
    </source>
</evidence>
<dbReference type="PANTHER" id="PTHR24057:SF0">
    <property type="entry name" value="PROTEIN KINASE SHAGGY-RELATED"/>
    <property type="match status" value="1"/>
</dbReference>
<name>A0ABM3QWR0_SPIOL</name>
<evidence type="ECO:0000259" key="7">
    <source>
        <dbReference type="Pfam" id="PF00069"/>
    </source>
</evidence>
<dbReference type="InterPro" id="IPR000719">
    <property type="entry name" value="Prot_kinase_dom"/>
</dbReference>
<dbReference type="Gene3D" id="1.10.510.10">
    <property type="entry name" value="Transferase(Phosphotransferase) domain 1"/>
    <property type="match status" value="1"/>
</dbReference>